<reference evidence="1 2" key="1">
    <citation type="submission" date="2009-01" db="EMBL/GenBank/DDBJ databases">
        <authorList>
            <person name="Qin X."/>
            <person name="Bachman B."/>
            <person name="Battles P."/>
            <person name="Bell A."/>
            <person name="Bess C."/>
            <person name="Bickham C."/>
            <person name="Chaboub L."/>
            <person name="Chen D."/>
            <person name="Coyle M."/>
            <person name="Deiros D.R."/>
            <person name="Dinh H."/>
            <person name="Forbes L."/>
            <person name="Fowler G."/>
            <person name="Francisco L."/>
            <person name="Fu Q."/>
            <person name="Gubbala S."/>
            <person name="Hale W."/>
            <person name="Han Y."/>
            <person name="Hemphill L."/>
            <person name="Highlander S.K."/>
            <person name="Hirani K."/>
            <person name="Hogues M."/>
            <person name="Jackson L."/>
            <person name="Jakkamsetti A."/>
            <person name="Javaid M."/>
            <person name="Jiang H."/>
            <person name="Korchina V."/>
            <person name="Kovar C."/>
            <person name="Lara F."/>
            <person name="Lee S."/>
            <person name="Mata R."/>
            <person name="Mathew T."/>
            <person name="Moen C."/>
            <person name="Morales K."/>
            <person name="Munidasa M."/>
            <person name="Nazareth L."/>
            <person name="Ngo R."/>
            <person name="Nguyen L."/>
            <person name="Okwuonu G."/>
            <person name="Ongeri F."/>
            <person name="Patil S."/>
            <person name="Petrosino J."/>
            <person name="Pham C."/>
            <person name="Pham P."/>
            <person name="Pu L.-L."/>
            <person name="Puazo M."/>
            <person name="Raj R."/>
            <person name="Reid J."/>
            <person name="Rouhana J."/>
            <person name="Saada N."/>
            <person name="Shang Y."/>
            <person name="Simmons D."/>
            <person name="Thornton R."/>
            <person name="Warren J."/>
            <person name="Weissenberger G."/>
            <person name="Zhang J."/>
            <person name="Zhang L."/>
            <person name="Zhou C."/>
            <person name="Zhu D."/>
            <person name="Muzny D."/>
            <person name="Worley K."/>
            <person name="Gibbs R."/>
        </authorList>
    </citation>
    <scope>NUCLEOTIDE SEQUENCE [LARGE SCALE GENOMIC DNA]</scope>
    <source>
        <strain evidence="1 2">ATCC 33300</strain>
    </source>
</reference>
<evidence type="ECO:0000313" key="1">
    <source>
        <dbReference type="EMBL" id="EEI91087.1"/>
    </source>
</evidence>
<sequence>MTEHGKEFGTGTFNSHCLFNNTKQSFGSLLKTLKINRIRRNLLFITLFILI</sequence>
<dbReference type="EMBL" id="ACHB01000074">
    <property type="protein sequence ID" value="EEI91087.1"/>
    <property type="molecule type" value="Genomic_DNA"/>
</dbReference>
<protein>
    <submittedName>
        <fullName evidence="1">Uncharacterized protein</fullName>
    </submittedName>
</protein>
<name>C2G156_SPHSI</name>
<gene>
    <name evidence="1" type="ORF">HMPREF0765_3312</name>
</gene>
<accession>C2G156</accession>
<comment type="caution">
    <text evidence="1">The sequence shown here is derived from an EMBL/GenBank/DDBJ whole genome shotgun (WGS) entry which is preliminary data.</text>
</comment>
<organism evidence="1 2">
    <name type="scientific">Sphingobacterium spiritivorum ATCC 33300</name>
    <dbReference type="NCBI Taxonomy" id="525372"/>
    <lineage>
        <taxon>Bacteria</taxon>
        <taxon>Pseudomonadati</taxon>
        <taxon>Bacteroidota</taxon>
        <taxon>Sphingobacteriia</taxon>
        <taxon>Sphingobacteriales</taxon>
        <taxon>Sphingobacteriaceae</taxon>
        <taxon>Sphingobacterium</taxon>
    </lineage>
</organism>
<proteinExistence type="predicted"/>
<evidence type="ECO:0000313" key="2">
    <source>
        <dbReference type="Proteomes" id="UP000006241"/>
    </source>
</evidence>
<dbReference type="HOGENOM" id="CLU_3103963_0_0_10"/>
<dbReference type="AlphaFoldDB" id="C2G156"/>
<dbReference type="Proteomes" id="UP000006241">
    <property type="component" value="Unassembled WGS sequence"/>
</dbReference>